<dbReference type="InterPro" id="IPR022157">
    <property type="entry name" value="Dynactin"/>
</dbReference>
<feature type="compositionally biased region" description="Polar residues" evidence="15">
    <location>
        <begin position="209"/>
        <end position="222"/>
    </location>
</feature>
<comment type="similarity">
    <text evidence="4">Belongs to the dynactin 150 kDa subunit family.</text>
</comment>
<dbReference type="InterPro" id="IPR036859">
    <property type="entry name" value="CAP-Gly_dom_sf"/>
</dbReference>
<evidence type="ECO:0000256" key="12">
    <source>
        <dbReference type="ARBA" id="ARBA00023212"/>
    </source>
</evidence>
<feature type="region of interest" description="Disordered" evidence="15">
    <location>
        <begin position="1099"/>
        <end position="1119"/>
    </location>
</feature>
<keyword evidence="17" id="KW-1185">Reference proteome</keyword>
<feature type="coiled-coil region" evidence="14">
    <location>
        <begin position="978"/>
        <end position="1090"/>
    </location>
</feature>
<evidence type="ECO:0000256" key="4">
    <source>
        <dbReference type="ARBA" id="ARBA00011010"/>
    </source>
</evidence>
<dbReference type="GeneID" id="111132966"/>
<feature type="compositionally biased region" description="Polar residues" evidence="15">
    <location>
        <begin position="92"/>
        <end position="109"/>
    </location>
</feature>
<evidence type="ECO:0000256" key="5">
    <source>
        <dbReference type="ARBA" id="ARBA00016574"/>
    </source>
</evidence>
<reference evidence="18" key="1">
    <citation type="submission" date="2025-08" db="UniProtKB">
        <authorList>
            <consortium name="RefSeq"/>
        </authorList>
    </citation>
    <scope>IDENTIFICATION</scope>
    <source>
        <tissue evidence="18">Whole sample</tissue>
    </source>
</reference>
<keyword evidence="10" id="KW-0243">Dynein</keyword>
<dbReference type="SUPFAM" id="SSF74924">
    <property type="entry name" value="Cap-Gly domain"/>
    <property type="match status" value="1"/>
</dbReference>
<evidence type="ECO:0000256" key="13">
    <source>
        <dbReference type="ARBA" id="ARBA00023306"/>
    </source>
</evidence>
<dbReference type="PROSITE" id="PS00845">
    <property type="entry name" value="CAP_GLY_1"/>
    <property type="match status" value="1"/>
</dbReference>
<dbReference type="Proteomes" id="UP000694844">
    <property type="component" value="Chromosome 5"/>
</dbReference>
<feature type="coiled-coil region" evidence="14">
    <location>
        <begin position="232"/>
        <end position="513"/>
    </location>
</feature>
<keyword evidence="6" id="KW-0963">Cytoplasm</keyword>
<evidence type="ECO:0000256" key="3">
    <source>
        <dbReference type="ARBA" id="ARBA00004544"/>
    </source>
</evidence>
<dbReference type="RefSeq" id="XP_022336644.1">
    <property type="nucleotide sequence ID" value="XM_022480936.1"/>
</dbReference>
<dbReference type="Pfam" id="PF01302">
    <property type="entry name" value="CAP_GLY"/>
    <property type="match status" value="1"/>
</dbReference>
<keyword evidence="7" id="KW-0132">Cell division</keyword>
<dbReference type="InterPro" id="IPR000938">
    <property type="entry name" value="CAP-Gly_domain"/>
</dbReference>
<keyword evidence="8" id="KW-0493">Microtubule</keyword>
<accession>A0A8B8EAD5</accession>
<dbReference type="SUPFAM" id="SSF57997">
    <property type="entry name" value="Tropomyosin"/>
    <property type="match status" value="1"/>
</dbReference>
<evidence type="ECO:0000256" key="1">
    <source>
        <dbReference type="ARBA" id="ARBA00004114"/>
    </source>
</evidence>
<dbReference type="OrthoDB" id="2130750at2759"/>
<dbReference type="GO" id="GO:0030424">
    <property type="term" value="C:axon"/>
    <property type="evidence" value="ECO:0007669"/>
    <property type="project" value="TreeGrafter"/>
</dbReference>
<evidence type="ECO:0000256" key="15">
    <source>
        <dbReference type="SAM" id="MobiDB-lite"/>
    </source>
</evidence>
<evidence type="ECO:0000256" key="7">
    <source>
        <dbReference type="ARBA" id="ARBA00022618"/>
    </source>
</evidence>
<dbReference type="GO" id="GO:0051301">
    <property type="term" value="P:cell division"/>
    <property type="evidence" value="ECO:0007669"/>
    <property type="project" value="UniProtKB-KW"/>
</dbReference>
<comment type="subcellular location">
    <subcellularLocation>
        <location evidence="3">Cytoplasm</location>
        <location evidence="3">Cell cortex</location>
    </subcellularLocation>
    <subcellularLocation>
        <location evidence="1">Cytoplasm</location>
        <location evidence="1">Cytoskeleton</location>
        <location evidence="1">Microtubule organizing center</location>
        <location evidence="1">Centrosome</location>
        <location evidence="1">Centriole</location>
    </subcellularLocation>
    <subcellularLocation>
        <location evidence="2">Cytoplasm</location>
        <location evidence="2">Cytoskeleton</location>
        <location evidence="2">Spindle</location>
    </subcellularLocation>
</comment>
<keyword evidence="11 14" id="KW-0175">Coiled coil</keyword>
<evidence type="ECO:0000313" key="17">
    <source>
        <dbReference type="Proteomes" id="UP000694844"/>
    </source>
</evidence>
<feature type="domain" description="CAP-Gly" evidence="16">
    <location>
        <begin position="37"/>
        <end position="79"/>
    </location>
</feature>
<feature type="region of interest" description="Disordered" evidence="15">
    <location>
        <begin position="1152"/>
        <end position="1192"/>
    </location>
</feature>
<dbReference type="GO" id="GO:0030286">
    <property type="term" value="C:dynein complex"/>
    <property type="evidence" value="ECO:0007669"/>
    <property type="project" value="UniProtKB-KW"/>
</dbReference>
<organism evidence="17 18">
    <name type="scientific">Crassostrea virginica</name>
    <name type="common">Eastern oyster</name>
    <dbReference type="NCBI Taxonomy" id="6565"/>
    <lineage>
        <taxon>Eukaryota</taxon>
        <taxon>Metazoa</taxon>
        <taxon>Spiralia</taxon>
        <taxon>Lophotrochozoa</taxon>
        <taxon>Mollusca</taxon>
        <taxon>Bivalvia</taxon>
        <taxon>Autobranchia</taxon>
        <taxon>Pteriomorphia</taxon>
        <taxon>Ostreida</taxon>
        <taxon>Ostreoidea</taxon>
        <taxon>Ostreidae</taxon>
        <taxon>Crassostrea</taxon>
    </lineage>
</organism>
<keyword evidence="9" id="KW-0498">Mitosis</keyword>
<dbReference type="PANTHER" id="PTHR18916">
    <property type="entry name" value="DYNACTIN 1-RELATED MICROTUBULE-BINDING"/>
    <property type="match status" value="1"/>
</dbReference>
<protein>
    <recommendedName>
        <fullName evidence="5">Dynactin subunit 1</fullName>
    </recommendedName>
</protein>
<evidence type="ECO:0000259" key="16">
    <source>
        <dbReference type="PROSITE" id="PS50245"/>
    </source>
</evidence>
<evidence type="ECO:0000256" key="2">
    <source>
        <dbReference type="ARBA" id="ARBA00004186"/>
    </source>
</evidence>
<feature type="region of interest" description="Disordered" evidence="15">
    <location>
        <begin position="91"/>
        <end position="227"/>
    </location>
</feature>
<sequence length="1331" mass="149175">MNAEGEELKMADGKSVKAGTRVELTDKGLLGTVAYVGTTLFSSGKWIGVILDEEKGKNNGTVQGKTYFSCDANHGIFVRQSQICVLDGGSGRSTPVATPTPKVSTSSAKKSGLRPPSYAGKRSRPRTENLVDLSGTPKKAPSVPSDLSKIASGGGMSTPKSRGSLSKLPGPKSGRESSSRESTPSEENLAESQKRKPKTAEKKTDSIPDLSTMTRSLDSSLTGGVPEDKMTTLQQLQEMEGLRAEVKDLNEKLETLKIKRSEDKVKLKEFEKAKIQLQQLQEYKSKMQETQKDLQQQLQVAKKEAKDIQESFNNYKDEMSDLTETVEIATLDKEMAEEKAEGLQQEVDSLRERAEELTMDLEILKNEISEKGTAGVASDYEVKQRDQQIERLREALVKMRDLSNQDKQEVQRLTKANEKFVSEMSVLRKDKERFAAEVEELSQQMIDLKEQVDAALGAEEMVETLTERNLALEEKLQELEEEKSDLEALHEMNEELQETAREAELELREELDLATGRGNEFKRKLDATAETFADYEATISKFRDLVSTLQDTIRDMRSRQAETEHKSETTPTIEVIDFKTKFAESKAYAKQAPIMTIDMELRKLEVQQANRHVGLLQSFMGDNFMNRGGDHDAILVLLMIPRIISKAELLASQVKDKFEMAGEIDRDSVLKSHRAEQSSFSCTLVLLLNTLQGIMRQYDYALKTCSVDLLLKIGTLLPEISAHETSVDYFIELLRKDQLDETISLDLLEKSISYFQQLHSVHLSQERVDCTAMMSDQVRMIQSASECVTADITRLKVLLMPGQEKSEIAILFKDLENCNNDTKMCARKIKRRLPQGDGSATPLSFGKEIQDLLIDSSKNITMVTKTLHLLAAGAMQQAALMTDTLAGGKLEDYHDYFTDYWNSEGLMPKKMEEVAFQSSDKIYGKDDAGPYECLRMSFGKVVGTMNKIANAMENGEYDFDGTHDKTTLPPVVLRAKTVKAQIAEMDQLKHKMEIKEDSVKELKLQIMKKQEEVSEMQVRIGLLEKKLENATKDGDSKMEKLQRKHDELLAQLRKKEKEFEETMDTLQQDIDTLEQEKIELKERLKILSKKTLLGEITRQATETASSPGSPVHSSRGFPLQDSPYLLQQITSLREALKSVKDDNIRLKADKMKEQMATLPPLRVPKKSQGVSSKPGATATGESPEGIPGKDQLNSLRKDTAKLLEEVNIMCACPRVIDITKRKPGKEPLTDTGNPARELVARTARLTLMERKTQQLQVQVTNLLAANRTGGQVRTDLSTFPTPEFARTLHEKSAESKLIGRISIPTKTGPGEIIPLNLQPTRLKEIHSAFVH</sequence>
<feature type="compositionally biased region" description="Basic and acidic residues" evidence="15">
    <location>
        <begin position="192"/>
        <end position="206"/>
    </location>
</feature>
<keyword evidence="12" id="KW-0206">Cytoskeleton</keyword>
<evidence type="ECO:0000313" key="18">
    <source>
        <dbReference type="RefSeq" id="XP_022336644.1"/>
    </source>
</evidence>
<evidence type="ECO:0000256" key="8">
    <source>
        <dbReference type="ARBA" id="ARBA00022701"/>
    </source>
</evidence>
<keyword evidence="13" id="KW-0131">Cell cycle</keyword>
<dbReference type="GO" id="GO:0007097">
    <property type="term" value="P:nuclear migration"/>
    <property type="evidence" value="ECO:0007669"/>
    <property type="project" value="TreeGrafter"/>
</dbReference>
<dbReference type="GO" id="GO:0000132">
    <property type="term" value="P:establishment of mitotic spindle orientation"/>
    <property type="evidence" value="ECO:0007669"/>
    <property type="project" value="TreeGrafter"/>
</dbReference>
<dbReference type="KEGG" id="cvn:111132966"/>
<name>A0A8B8EAD5_CRAVI</name>
<evidence type="ECO:0000256" key="14">
    <source>
        <dbReference type="SAM" id="Coils"/>
    </source>
</evidence>
<evidence type="ECO:0000256" key="11">
    <source>
        <dbReference type="ARBA" id="ARBA00023054"/>
    </source>
</evidence>
<dbReference type="Gene3D" id="2.30.30.190">
    <property type="entry name" value="CAP Gly-rich-like domain"/>
    <property type="match status" value="1"/>
</dbReference>
<dbReference type="SMART" id="SM01052">
    <property type="entry name" value="CAP_GLY"/>
    <property type="match status" value="1"/>
</dbReference>
<dbReference type="PROSITE" id="PS50245">
    <property type="entry name" value="CAP_GLY_2"/>
    <property type="match status" value="1"/>
</dbReference>
<evidence type="ECO:0000256" key="6">
    <source>
        <dbReference type="ARBA" id="ARBA00022490"/>
    </source>
</evidence>
<feature type="compositionally biased region" description="Polar residues" evidence="15">
    <location>
        <begin position="1099"/>
        <end position="1112"/>
    </location>
</feature>
<dbReference type="GO" id="GO:0005814">
    <property type="term" value="C:centriole"/>
    <property type="evidence" value="ECO:0007669"/>
    <property type="project" value="UniProtKB-SubCell"/>
</dbReference>
<dbReference type="GO" id="GO:0005874">
    <property type="term" value="C:microtubule"/>
    <property type="evidence" value="ECO:0007669"/>
    <property type="project" value="UniProtKB-KW"/>
</dbReference>
<dbReference type="GO" id="GO:0000776">
    <property type="term" value="C:kinetochore"/>
    <property type="evidence" value="ECO:0007669"/>
    <property type="project" value="TreeGrafter"/>
</dbReference>
<dbReference type="GO" id="GO:0000922">
    <property type="term" value="C:spindle pole"/>
    <property type="evidence" value="ECO:0007669"/>
    <property type="project" value="TreeGrafter"/>
</dbReference>
<dbReference type="PANTHER" id="PTHR18916:SF6">
    <property type="entry name" value="DYNACTIN SUBUNIT 1"/>
    <property type="match status" value="1"/>
</dbReference>
<gene>
    <name evidence="18" type="primary">LOC111132966</name>
</gene>
<evidence type="ECO:0000256" key="10">
    <source>
        <dbReference type="ARBA" id="ARBA00023017"/>
    </source>
</evidence>
<proteinExistence type="inferred from homology"/>
<dbReference type="Pfam" id="PF12455">
    <property type="entry name" value="Dynactin"/>
    <property type="match status" value="1"/>
</dbReference>
<evidence type="ECO:0000256" key="9">
    <source>
        <dbReference type="ARBA" id="ARBA00022776"/>
    </source>
</evidence>